<evidence type="ECO:0000313" key="3">
    <source>
        <dbReference type="Proteomes" id="UP000077069"/>
    </source>
</evidence>
<reference evidence="2 3" key="1">
    <citation type="submission" date="2016-05" db="EMBL/GenBank/DDBJ databases">
        <title>Comparative analysis of secretome profiles of manganese(II)-oxidizing ascomycete fungi.</title>
        <authorList>
            <consortium name="DOE Joint Genome Institute"/>
            <person name="Zeiner C.A."/>
            <person name="Purvine S.O."/>
            <person name="Zink E.M."/>
            <person name="Wu S."/>
            <person name="Pasa-Tolic L."/>
            <person name="Chaput D.L."/>
            <person name="Haridas S."/>
            <person name="Grigoriev I.V."/>
            <person name="Santelli C.M."/>
            <person name="Hansel C.M."/>
        </authorList>
    </citation>
    <scope>NUCLEOTIDE SEQUENCE [LARGE SCALE GENOMIC DNA]</scope>
    <source>
        <strain evidence="2 3">AP3s5-JAC2a</strain>
    </source>
</reference>
<evidence type="ECO:0000313" key="2">
    <source>
        <dbReference type="EMBL" id="OAG06332.1"/>
    </source>
</evidence>
<dbReference type="InParanoid" id="A0A177CHA8"/>
<gene>
    <name evidence="2" type="ORF">CC84DRAFT_761299</name>
</gene>
<feature type="region of interest" description="Disordered" evidence="1">
    <location>
        <begin position="1"/>
        <end position="67"/>
    </location>
</feature>
<accession>A0A177CHA8</accession>
<dbReference type="OrthoDB" id="3759689at2759"/>
<sequence length="300" mass="32323">MKSRITTPAHASPSNVPNIRQCAPHQREGGAFSNDHQRNERTSTSRSSVDSVSPSNPQRHHDAHPATTMRLPLALLTSSSTTTALTLHQSPAPVPVPAITNISYWGSACPSSGLSYTFPPPANTTAPSNASTASVPLAFTLSNFSPTFSSFGSSLRMCNAVVFVAVDKGWKAVVNSKGTAAKGDAQVPEGARLYLRGSWAWAEDMGRQVRLAPRSLHFSFPRGRRAVPLAPGVQCAWASCLGCRVATHGMRRASACSTRRARSRGLSRICSRRWRAATAAWRRGVRAGCRSWMSNSRRGR</sequence>
<evidence type="ECO:0000256" key="1">
    <source>
        <dbReference type="SAM" id="MobiDB-lite"/>
    </source>
</evidence>
<feature type="compositionally biased region" description="Low complexity" evidence="1">
    <location>
        <begin position="44"/>
        <end position="55"/>
    </location>
</feature>
<name>A0A177CHA8_9PLEO</name>
<dbReference type="AlphaFoldDB" id="A0A177CHA8"/>
<dbReference type="GeneID" id="28770822"/>
<dbReference type="RefSeq" id="XP_018036697.1">
    <property type="nucleotide sequence ID" value="XM_018187336.1"/>
</dbReference>
<keyword evidence="3" id="KW-1185">Reference proteome</keyword>
<organism evidence="2 3">
    <name type="scientific">Paraphaeosphaeria sporulosa</name>
    <dbReference type="NCBI Taxonomy" id="1460663"/>
    <lineage>
        <taxon>Eukaryota</taxon>
        <taxon>Fungi</taxon>
        <taxon>Dikarya</taxon>
        <taxon>Ascomycota</taxon>
        <taxon>Pezizomycotina</taxon>
        <taxon>Dothideomycetes</taxon>
        <taxon>Pleosporomycetidae</taxon>
        <taxon>Pleosporales</taxon>
        <taxon>Massarineae</taxon>
        <taxon>Didymosphaeriaceae</taxon>
        <taxon>Paraphaeosphaeria</taxon>
    </lineage>
</organism>
<protein>
    <submittedName>
        <fullName evidence="2">Uncharacterized protein</fullName>
    </submittedName>
</protein>
<proteinExistence type="predicted"/>
<dbReference type="EMBL" id="KV441552">
    <property type="protein sequence ID" value="OAG06332.1"/>
    <property type="molecule type" value="Genomic_DNA"/>
</dbReference>
<dbReference type="Proteomes" id="UP000077069">
    <property type="component" value="Unassembled WGS sequence"/>
</dbReference>